<dbReference type="AlphaFoldDB" id="A0A5E4XPT6"/>
<accession>A0A5E4XPT6</accession>
<dbReference type="InterPro" id="IPR013216">
    <property type="entry name" value="Methyltransf_11"/>
</dbReference>
<dbReference type="RefSeq" id="WP_150685521.1">
    <property type="nucleotide sequence ID" value="NZ_CABPSI010000004.1"/>
</dbReference>
<dbReference type="Proteomes" id="UP000333828">
    <property type="component" value="Unassembled WGS sequence"/>
</dbReference>
<dbReference type="InterPro" id="IPR029063">
    <property type="entry name" value="SAM-dependent_MTases_sf"/>
</dbReference>
<dbReference type="GO" id="GO:0008757">
    <property type="term" value="F:S-adenosylmethionine-dependent methyltransferase activity"/>
    <property type="evidence" value="ECO:0007669"/>
    <property type="project" value="InterPro"/>
</dbReference>
<evidence type="ECO:0000259" key="1">
    <source>
        <dbReference type="Pfam" id="PF08241"/>
    </source>
</evidence>
<evidence type="ECO:0000313" key="2">
    <source>
        <dbReference type="EMBL" id="VVE38138.1"/>
    </source>
</evidence>
<protein>
    <submittedName>
        <fullName evidence="2">Ubiquinone biosynthesis protein</fullName>
    </submittedName>
</protein>
<evidence type="ECO:0000313" key="3">
    <source>
        <dbReference type="Proteomes" id="UP000333828"/>
    </source>
</evidence>
<sequence length="259" mass="28348">MDKRFNDGSAGDANYGTIGIGYTQYRQPEPHIEGFIRQALGDAHSVLNVGAGAGSYEPLDRSVVAVEPSASMRAQRPSHLPVAIDGVAQSLPFADASFDASMATFSVHQWPDLAAGLREMRRVTRGPVLILTCAPARLPMSWLADYAPEMIAVEARRYPSISAIEEGLGGRVDVQPVEIPLGCTDGFSEAYYGRPERLLEPGARRANSAWSFVDPRVEDSFVERLRRDLDNGTWDEKYGALRTQPFFDGSLRLIVGHPV</sequence>
<reference evidence="2 3" key="1">
    <citation type="submission" date="2019-08" db="EMBL/GenBank/DDBJ databases">
        <authorList>
            <person name="Peeters C."/>
        </authorList>
    </citation>
    <scope>NUCLEOTIDE SEQUENCE [LARGE SCALE GENOMIC DNA]</scope>
    <source>
        <strain evidence="2 3">LMG 31115</strain>
    </source>
</reference>
<dbReference type="EMBL" id="CABPSI010000004">
    <property type="protein sequence ID" value="VVE38138.1"/>
    <property type="molecule type" value="Genomic_DNA"/>
</dbReference>
<keyword evidence="2" id="KW-0830">Ubiquinone</keyword>
<feature type="domain" description="Methyltransferase type 11" evidence="1">
    <location>
        <begin position="47"/>
        <end position="125"/>
    </location>
</feature>
<gene>
    <name evidence="2" type="ORF">PIN31115_03993</name>
</gene>
<name>A0A5E4XPT6_9BURK</name>
<dbReference type="SUPFAM" id="SSF53335">
    <property type="entry name" value="S-adenosyl-L-methionine-dependent methyltransferases"/>
    <property type="match status" value="1"/>
</dbReference>
<dbReference type="Pfam" id="PF08241">
    <property type="entry name" value="Methyltransf_11"/>
    <property type="match status" value="1"/>
</dbReference>
<dbReference type="Gene3D" id="3.40.50.150">
    <property type="entry name" value="Vaccinia Virus protein VP39"/>
    <property type="match status" value="1"/>
</dbReference>
<keyword evidence="3" id="KW-1185">Reference proteome</keyword>
<proteinExistence type="predicted"/>
<organism evidence="2 3">
    <name type="scientific">Pandoraea iniqua</name>
    <dbReference type="NCBI Taxonomy" id="2508288"/>
    <lineage>
        <taxon>Bacteria</taxon>
        <taxon>Pseudomonadati</taxon>
        <taxon>Pseudomonadota</taxon>
        <taxon>Betaproteobacteria</taxon>
        <taxon>Burkholderiales</taxon>
        <taxon>Burkholderiaceae</taxon>
        <taxon>Pandoraea</taxon>
    </lineage>
</organism>